<dbReference type="Proteomes" id="UP000447873">
    <property type="component" value="Unassembled WGS sequence"/>
</dbReference>
<comment type="caution">
    <text evidence="2">The sequence shown here is derived from an EMBL/GenBank/DDBJ whole genome shotgun (WGS) entry which is preliminary data.</text>
</comment>
<name>A0A8H3VBC1_VENIN</name>
<sequence>MLPQQQQLVDTLSRNCSQHRNLEMSQRVRRIKVTQTVQSLKYLRRVSGQRQFHISFGSPSTNRTSVWPHTLTVAIGLASISMLASVHHLPTRMDGPSHPQSTTPEPSPATQEKCLEFISWWLRREDEKAMTAIAMANTWLVEFHRRNRLGHIAGKQELLIALASTRVVQLGTHEKNFERIFGSNQGSAYQEMMMKEFAQQENACLADGTLGYGQDITFMSSAAKTAFIGIHLTQLTKDLSQEVFDLTPTTREEKFDRREFLELLRKSEFMALPPVEKIIISYALQHAVKVDNVLSNNSDKRRKIETELSKVGVSATTQKSLDLWKAGRLVTIWHRSEVRREFLMHQKDQHYRWI</sequence>
<gene>
    <name evidence="2" type="ORF">EG328_009468</name>
</gene>
<accession>A0A8H3VBC1</accession>
<proteinExistence type="predicted"/>
<protein>
    <submittedName>
        <fullName evidence="2">Uncharacterized protein</fullName>
    </submittedName>
</protein>
<evidence type="ECO:0000313" key="2">
    <source>
        <dbReference type="EMBL" id="KAE9983854.1"/>
    </source>
</evidence>
<organism evidence="2 3">
    <name type="scientific">Venturia inaequalis</name>
    <name type="common">Apple scab fungus</name>
    <dbReference type="NCBI Taxonomy" id="5025"/>
    <lineage>
        <taxon>Eukaryota</taxon>
        <taxon>Fungi</taxon>
        <taxon>Dikarya</taxon>
        <taxon>Ascomycota</taxon>
        <taxon>Pezizomycotina</taxon>
        <taxon>Dothideomycetes</taxon>
        <taxon>Pleosporomycetidae</taxon>
        <taxon>Venturiales</taxon>
        <taxon>Venturiaceae</taxon>
        <taxon>Venturia</taxon>
    </lineage>
</organism>
<feature type="region of interest" description="Disordered" evidence="1">
    <location>
        <begin position="89"/>
        <end position="110"/>
    </location>
</feature>
<evidence type="ECO:0000313" key="3">
    <source>
        <dbReference type="Proteomes" id="UP000447873"/>
    </source>
</evidence>
<reference evidence="2 3" key="1">
    <citation type="submission" date="2018-12" db="EMBL/GenBank/DDBJ databases">
        <title>Venturia inaequalis Genome Resource.</title>
        <authorList>
            <person name="Lichtner F.J."/>
        </authorList>
    </citation>
    <scope>NUCLEOTIDE SEQUENCE [LARGE SCALE GENOMIC DNA]</scope>
    <source>
        <strain evidence="2 3">120213</strain>
    </source>
</reference>
<evidence type="ECO:0000256" key="1">
    <source>
        <dbReference type="SAM" id="MobiDB-lite"/>
    </source>
</evidence>
<dbReference type="AlphaFoldDB" id="A0A8H3VBC1"/>
<feature type="compositionally biased region" description="Polar residues" evidence="1">
    <location>
        <begin position="98"/>
        <end position="110"/>
    </location>
</feature>
<dbReference type="EMBL" id="WNWS01000057">
    <property type="protein sequence ID" value="KAE9983854.1"/>
    <property type="molecule type" value="Genomic_DNA"/>
</dbReference>